<keyword evidence="2" id="KW-0677">Repeat</keyword>
<feature type="disulfide bond" evidence="4">
    <location>
        <begin position="369"/>
        <end position="378"/>
    </location>
</feature>
<sequence>MKRNNVTPVLLLGTIVVRLLPYIPSPADASDQQHHLSIRCPGGLVCHHGGSCATGDKDHRSQFLGVDGGSFLDENDDLPWLDVTNVNGEHCVNCHEGWAGVDCTTKYVPCDLDDDDTAGSSITCFNGGTCYMTDNIDDVTGKRETMCDCTNAGLNEGDGTTRYAGEFCQHVRAEECGYGTEEMFCTNGGTCEVIFNEYTNNGHRYGCDCPVDRSGTHCEFLAEDELVDCTLQCERGSCAKGIKTYTDLIVSGSPYPLQLYVDFITPSGEHCVCPNGYTGLYCEIQVTRCGESSTYCYNGSTCSYDVDGNPMCDCSAAHTDEISYAGLACEQVATTRCTPGLDQDVEDAYCANNGTCIEDAKTRHRGCVCEDGWYGDLCDIAMIEEVEDVPDCDLSCENGGSCRFGVKGYKDSIDVLDLHTFAMTHDDGMYCSCPDGFTGLHCEIKIDYCPDNGSGTENRFCLNGVTCSSDDDGCQCEDSASEAMLPLAGRFCEFVVTEFCSSNSMRNSNSFCTNGGKCRVMNQHDDSRHHGCCCPDGYEGEYCQLPVGSLEKSGTVASRSTSNECRHEKFSQAQSVPIFRVPPNNESTLEATTIDDSRGKSGAGGIASGVTITLLVIALAGVAHRKRSMRDETYQFDTEWWRGAIFDSEWWRGDRDDGGAVDSQVNIAPVTLSRQWSYPANKSMSEDSLEWDRGCSYPNPMTGLSKDGLEWEEEYSDGDNSDLHDVII</sequence>
<keyword evidence="5" id="KW-1133">Transmembrane helix</keyword>
<feature type="signal peptide" evidence="6">
    <location>
        <begin position="1"/>
        <end position="29"/>
    </location>
</feature>
<feature type="disulfide bond" evidence="4">
    <location>
        <begin position="433"/>
        <end position="442"/>
    </location>
</feature>
<feature type="domain" description="EGF-like" evidence="7">
    <location>
        <begin position="342"/>
        <end position="379"/>
    </location>
</feature>
<evidence type="ECO:0000313" key="8">
    <source>
        <dbReference type="EMBL" id="KAL3815601.1"/>
    </source>
</evidence>
<reference evidence="8 9" key="1">
    <citation type="submission" date="2024-10" db="EMBL/GenBank/DDBJ databases">
        <title>Updated reference genomes for cyclostephanoid diatoms.</title>
        <authorList>
            <person name="Roberts W.R."/>
            <person name="Alverson A.J."/>
        </authorList>
    </citation>
    <scope>NUCLEOTIDE SEQUENCE [LARGE SCALE GENOMIC DNA]</scope>
    <source>
        <strain evidence="8 9">AJA228-03</strain>
    </source>
</reference>
<evidence type="ECO:0000259" key="7">
    <source>
        <dbReference type="PROSITE" id="PS50026"/>
    </source>
</evidence>
<proteinExistence type="predicted"/>
<keyword evidence="6" id="KW-0732">Signal</keyword>
<organism evidence="8 9">
    <name type="scientific">Cyclostephanos tholiformis</name>
    <dbReference type="NCBI Taxonomy" id="382380"/>
    <lineage>
        <taxon>Eukaryota</taxon>
        <taxon>Sar</taxon>
        <taxon>Stramenopiles</taxon>
        <taxon>Ochrophyta</taxon>
        <taxon>Bacillariophyta</taxon>
        <taxon>Coscinodiscophyceae</taxon>
        <taxon>Thalassiosirophycidae</taxon>
        <taxon>Stephanodiscales</taxon>
        <taxon>Stephanodiscaceae</taxon>
        <taxon>Cyclostephanos</taxon>
    </lineage>
</organism>
<dbReference type="EMBL" id="JALLPB020000190">
    <property type="protein sequence ID" value="KAL3815601.1"/>
    <property type="molecule type" value="Genomic_DNA"/>
</dbReference>
<feature type="disulfide bond" evidence="4">
    <location>
        <begin position="392"/>
        <end position="402"/>
    </location>
</feature>
<dbReference type="PROSITE" id="PS01186">
    <property type="entry name" value="EGF_2"/>
    <property type="match status" value="3"/>
</dbReference>
<feature type="domain" description="EGF-like" evidence="7">
    <location>
        <begin position="388"/>
        <end position="443"/>
    </location>
</feature>
<feature type="disulfide bond" evidence="4">
    <location>
        <begin position="350"/>
        <end position="367"/>
    </location>
</feature>
<comment type="caution">
    <text evidence="8">The sequence shown here is derived from an EMBL/GenBank/DDBJ whole genome shotgun (WGS) entry which is preliminary data.</text>
</comment>
<feature type="domain" description="EGF-like" evidence="7">
    <location>
        <begin position="172"/>
        <end position="219"/>
    </location>
</feature>
<comment type="caution">
    <text evidence="4">Lacks conserved residue(s) required for the propagation of feature annotation.</text>
</comment>
<keyword evidence="9" id="KW-1185">Reference proteome</keyword>
<evidence type="ECO:0000256" key="4">
    <source>
        <dbReference type="PROSITE-ProRule" id="PRU00076"/>
    </source>
</evidence>
<dbReference type="InterPro" id="IPR051022">
    <property type="entry name" value="Notch_Cell-Fate_Det"/>
</dbReference>
<keyword evidence="5" id="KW-0812">Transmembrane</keyword>
<evidence type="ECO:0000256" key="3">
    <source>
        <dbReference type="ARBA" id="ARBA00023157"/>
    </source>
</evidence>
<dbReference type="InterPro" id="IPR000742">
    <property type="entry name" value="EGF"/>
</dbReference>
<dbReference type="PROSITE" id="PS50026">
    <property type="entry name" value="EGF_3"/>
    <property type="match status" value="4"/>
</dbReference>
<feature type="transmembrane region" description="Helical" evidence="5">
    <location>
        <begin position="602"/>
        <end position="623"/>
    </location>
</feature>
<dbReference type="AlphaFoldDB" id="A0ABD3RTH0"/>
<protein>
    <recommendedName>
        <fullName evidence="7">EGF-like domain-containing protein</fullName>
    </recommendedName>
</protein>
<dbReference type="PROSITE" id="PS00022">
    <property type="entry name" value="EGF_1"/>
    <property type="match status" value="4"/>
</dbReference>
<feature type="domain" description="EGF-like" evidence="7">
    <location>
        <begin position="285"/>
        <end position="330"/>
    </location>
</feature>
<evidence type="ECO:0000256" key="6">
    <source>
        <dbReference type="SAM" id="SignalP"/>
    </source>
</evidence>
<feature type="chain" id="PRO_5044873627" description="EGF-like domain-containing protein" evidence="6">
    <location>
        <begin position="30"/>
        <end position="728"/>
    </location>
</feature>
<dbReference type="SMART" id="SM00181">
    <property type="entry name" value="EGF"/>
    <property type="match status" value="7"/>
</dbReference>
<evidence type="ECO:0000256" key="2">
    <source>
        <dbReference type="ARBA" id="ARBA00022737"/>
    </source>
</evidence>
<keyword evidence="5" id="KW-0472">Membrane</keyword>
<name>A0ABD3RTH0_9STRA</name>
<keyword evidence="3 4" id="KW-1015">Disulfide bond</keyword>
<accession>A0ABD3RTH0</accession>
<keyword evidence="1 4" id="KW-0245">EGF-like domain</keyword>
<evidence type="ECO:0000256" key="5">
    <source>
        <dbReference type="SAM" id="Phobius"/>
    </source>
</evidence>
<feature type="disulfide bond" evidence="4">
    <location>
        <begin position="209"/>
        <end position="218"/>
    </location>
</feature>
<dbReference type="SUPFAM" id="SSF57196">
    <property type="entry name" value="EGF/Laminin"/>
    <property type="match status" value="2"/>
</dbReference>
<dbReference type="PANTHER" id="PTHR24049">
    <property type="entry name" value="CRUMBS FAMILY MEMBER"/>
    <property type="match status" value="1"/>
</dbReference>
<evidence type="ECO:0000256" key="1">
    <source>
        <dbReference type="ARBA" id="ARBA00022536"/>
    </source>
</evidence>
<dbReference type="Gene3D" id="2.10.25.10">
    <property type="entry name" value="Laminin"/>
    <property type="match status" value="4"/>
</dbReference>
<evidence type="ECO:0000313" key="9">
    <source>
        <dbReference type="Proteomes" id="UP001530377"/>
    </source>
</evidence>
<gene>
    <name evidence="8" type="ORF">ACHAXA_007133</name>
</gene>
<dbReference type="Proteomes" id="UP001530377">
    <property type="component" value="Unassembled WGS sequence"/>
</dbReference>